<feature type="region of interest" description="Disordered" evidence="1">
    <location>
        <begin position="50"/>
        <end position="153"/>
    </location>
</feature>
<dbReference type="OrthoDB" id="696797at2759"/>
<evidence type="ECO:0000313" key="4">
    <source>
        <dbReference type="RefSeq" id="XP_010273406.1"/>
    </source>
</evidence>
<protein>
    <submittedName>
        <fullName evidence="4">Protodermal factor 1</fullName>
    </submittedName>
</protein>
<dbReference type="InterPro" id="IPR039923">
    <property type="entry name" value="Protodermal_1"/>
</dbReference>
<evidence type="ECO:0000313" key="3">
    <source>
        <dbReference type="Proteomes" id="UP000189703"/>
    </source>
</evidence>
<dbReference type="eggNOG" id="ENOG502QVEX">
    <property type="taxonomic scope" value="Eukaryota"/>
</dbReference>
<feature type="chain" id="PRO_5010550235" evidence="2">
    <location>
        <begin position="26"/>
        <end position="272"/>
    </location>
</feature>
<feature type="compositionally biased region" description="Low complexity" evidence="1">
    <location>
        <begin position="68"/>
        <end position="81"/>
    </location>
</feature>
<gene>
    <name evidence="4" type="primary">LOC104608975</name>
</gene>
<dbReference type="PANTHER" id="PTHR33210:SF18">
    <property type="entry name" value="PROTODERMAL FACTOR 1"/>
    <property type="match status" value="1"/>
</dbReference>
<feature type="compositionally biased region" description="Low complexity" evidence="1">
    <location>
        <begin position="51"/>
        <end position="60"/>
    </location>
</feature>
<feature type="compositionally biased region" description="Pro residues" evidence="1">
    <location>
        <begin position="119"/>
        <end position="147"/>
    </location>
</feature>
<feature type="signal peptide" evidence="2">
    <location>
        <begin position="1"/>
        <end position="25"/>
    </location>
</feature>
<name>A0A1U8BB69_NELNU</name>
<dbReference type="AlphaFoldDB" id="A0A1U8BB69"/>
<keyword evidence="2" id="KW-0732">Signal</keyword>
<accession>A0A1U8BB69</accession>
<dbReference type="Proteomes" id="UP000189703">
    <property type="component" value="Unplaced"/>
</dbReference>
<dbReference type="GeneID" id="104608975"/>
<dbReference type="PANTHER" id="PTHR33210">
    <property type="entry name" value="PROTODERMAL FACTOR 1"/>
    <property type="match status" value="1"/>
</dbReference>
<evidence type="ECO:0000256" key="1">
    <source>
        <dbReference type="SAM" id="MobiDB-lite"/>
    </source>
</evidence>
<dbReference type="STRING" id="4432.A0A1U8BB69"/>
<dbReference type="RefSeq" id="XP_010273406.1">
    <property type="nucleotide sequence ID" value="XM_010275104.2"/>
</dbReference>
<dbReference type="KEGG" id="nnu:104608975"/>
<feature type="compositionally biased region" description="Low complexity" evidence="1">
    <location>
        <begin position="93"/>
        <end position="111"/>
    </location>
</feature>
<dbReference type="FunCoup" id="A0A1U8BB69">
    <property type="interactions" value="47"/>
</dbReference>
<reference evidence="4" key="1">
    <citation type="submission" date="2025-08" db="UniProtKB">
        <authorList>
            <consortium name="RefSeq"/>
        </authorList>
    </citation>
    <scope>IDENTIFICATION</scope>
</reference>
<dbReference type="InParanoid" id="A0A1U8BB69"/>
<proteinExistence type="predicted"/>
<evidence type="ECO:0000256" key="2">
    <source>
        <dbReference type="SAM" id="SignalP"/>
    </source>
</evidence>
<sequence>MERPRIQKSFLMWALIAVLVSHNLAIPVLGRSFADQKNYYSPVLCRSHSCSHGTPSHGTPSHGGGSYGTPTTPSHGSSGSCSPPPGGNYQPTPSHGSSGSYNPPSGGYYHSPPEHSTPVNPPTTPTPITPTPFTPTPTVPDLSPPSTPSFDPNTPSPFGTCSYWGSHPGLIWGLFGWWGTVAGIFGAACTPMIFSPSLTLHQALTNTRTDGFGALYREGTASLLNSMVNRGFPFTTQQIKDRFAASVVSEKTAAAQAQIFKQANEGRLKLRA</sequence>
<dbReference type="OMA" id="PSHGSYN"/>
<organism evidence="3 4">
    <name type="scientific">Nelumbo nucifera</name>
    <name type="common">Sacred lotus</name>
    <dbReference type="NCBI Taxonomy" id="4432"/>
    <lineage>
        <taxon>Eukaryota</taxon>
        <taxon>Viridiplantae</taxon>
        <taxon>Streptophyta</taxon>
        <taxon>Embryophyta</taxon>
        <taxon>Tracheophyta</taxon>
        <taxon>Spermatophyta</taxon>
        <taxon>Magnoliopsida</taxon>
        <taxon>Proteales</taxon>
        <taxon>Nelumbonaceae</taxon>
        <taxon>Nelumbo</taxon>
    </lineage>
</organism>
<keyword evidence="3" id="KW-1185">Reference proteome</keyword>